<name>A0A8J3BRB7_9FLAO</name>
<gene>
    <name evidence="2" type="ORF">GCM10007962_26600</name>
</gene>
<accession>A0A8J3BRB7</accession>
<evidence type="ECO:0000313" key="3">
    <source>
        <dbReference type="Proteomes" id="UP000612329"/>
    </source>
</evidence>
<evidence type="ECO:0000256" key="1">
    <source>
        <dbReference type="ARBA" id="ARBA00022729"/>
    </source>
</evidence>
<keyword evidence="3" id="KW-1185">Reference proteome</keyword>
<evidence type="ECO:0008006" key="4">
    <source>
        <dbReference type="Google" id="ProtNLM"/>
    </source>
</evidence>
<dbReference type="Pfam" id="PF14125">
    <property type="entry name" value="DUF4292"/>
    <property type="match status" value="1"/>
</dbReference>
<dbReference type="Gene3D" id="2.50.20.10">
    <property type="entry name" value="Lipoprotein localisation LolA/LolB/LppX"/>
    <property type="match status" value="1"/>
</dbReference>
<dbReference type="InterPro" id="IPR025634">
    <property type="entry name" value="DUF4292"/>
</dbReference>
<dbReference type="SUPFAM" id="SSF89392">
    <property type="entry name" value="Prokaryotic lipoproteins and lipoprotein localization factors"/>
    <property type="match status" value="1"/>
</dbReference>
<reference evidence="2" key="1">
    <citation type="journal article" date="2014" name="Int. J. Syst. Evol. Microbiol.">
        <title>Complete genome sequence of Corynebacterium casei LMG S-19264T (=DSM 44701T), isolated from a smear-ripened cheese.</title>
        <authorList>
            <consortium name="US DOE Joint Genome Institute (JGI-PGF)"/>
            <person name="Walter F."/>
            <person name="Albersmeier A."/>
            <person name="Kalinowski J."/>
            <person name="Ruckert C."/>
        </authorList>
    </citation>
    <scope>NUCLEOTIDE SEQUENCE</scope>
    <source>
        <strain evidence="2">JCM 12862</strain>
    </source>
</reference>
<dbReference type="InterPro" id="IPR029046">
    <property type="entry name" value="LolA/LolB/LppX"/>
</dbReference>
<dbReference type="AlphaFoldDB" id="A0A8J3BRB7"/>
<organism evidence="2 3">
    <name type="scientific">Yeosuana aromativorans</name>
    <dbReference type="NCBI Taxonomy" id="288019"/>
    <lineage>
        <taxon>Bacteria</taxon>
        <taxon>Pseudomonadati</taxon>
        <taxon>Bacteroidota</taxon>
        <taxon>Flavobacteriia</taxon>
        <taxon>Flavobacteriales</taxon>
        <taxon>Flavobacteriaceae</taxon>
        <taxon>Yeosuana</taxon>
    </lineage>
</organism>
<evidence type="ECO:0000313" key="2">
    <source>
        <dbReference type="EMBL" id="GGK30934.1"/>
    </source>
</evidence>
<comment type="caution">
    <text evidence="2">The sequence shown here is derived from an EMBL/GenBank/DDBJ whole genome shotgun (WGS) entry which is preliminary data.</text>
</comment>
<dbReference type="PROSITE" id="PS51257">
    <property type="entry name" value="PROKAR_LIPOPROTEIN"/>
    <property type="match status" value="1"/>
</dbReference>
<proteinExistence type="predicted"/>
<keyword evidence="1" id="KW-0732">Signal</keyword>
<sequence>MHYIKRLIFIITSLCLVFVLSCKSAKTIHSGEANLNLSTKQLIRENAKQTPNFKTLSARVKLDINQGDKVDAYTINFRMEKDKQILLMSTPISVVKALITPDKVRFYNKLDNTYFDGDYKYLSDLLGIDLDFQKVQNLLLGEALFGLKANAYNMSTNDTSYILQPKEQEALFELFYLINPSHFKISSQQISQPQQQRLLEVDYLKYQEVDKQILPQQIKIIAVEAAEQMILELEFKAVSLNEDLRFPFKIPSGFKEIKL</sequence>
<dbReference type="RefSeq" id="WP_188653953.1">
    <property type="nucleotide sequence ID" value="NZ_BMNR01000006.1"/>
</dbReference>
<protein>
    <recommendedName>
        <fullName evidence="4">DUF4292 domain-containing protein</fullName>
    </recommendedName>
</protein>
<dbReference type="Proteomes" id="UP000612329">
    <property type="component" value="Unassembled WGS sequence"/>
</dbReference>
<reference evidence="2" key="2">
    <citation type="submission" date="2020-09" db="EMBL/GenBank/DDBJ databases">
        <authorList>
            <person name="Sun Q."/>
            <person name="Ohkuma M."/>
        </authorList>
    </citation>
    <scope>NUCLEOTIDE SEQUENCE</scope>
    <source>
        <strain evidence="2">JCM 12862</strain>
    </source>
</reference>
<dbReference type="EMBL" id="BMNR01000006">
    <property type="protein sequence ID" value="GGK30934.1"/>
    <property type="molecule type" value="Genomic_DNA"/>
</dbReference>